<evidence type="ECO:0000313" key="5">
    <source>
        <dbReference type="Proteomes" id="UP000823934"/>
    </source>
</evidence>
<organism evidence="4 5">
    <name type="scientific">Candidatus Ignatzschineria merdigallinarum</name>
    <dbReference type="NCBI Taxonomy" id="2838621"/>
    <lineage>
        <taxon>Bacteria</taxon>
        <taxon>Pseudomonadati</taxon>
        <taxon>Pseudomonadota</taxon>
        <taxon>Gammaproteobacteria</taxon>
        <taxon>Cardiobacteriales</taxon>
        <taxon>Ignatzschineriaceae</taxon>
        <taxon>Ignatzschineria</taxon>
    </lineage>
</organism>
<dbReference type="AlphaFoldDB" id="A0A9D1TVB5"/>
<dbReference type="EC" id="2.1.1.171" evidence="3"/>
<keyword evidence="1 3" id="KW-0489">Methyltransferase</keyword>
<evidence type="ECO:0000256" key="2">
    <source>
        <dbReference type="ARBA" id="ARBA00022679"/>
    </source>
</evidence>
<evidence type="ECO:0000256" key="1">
    <source>
        <dbReference type="ARBA" id="ARBA00022603"/>
    </source>
</evidence>
<dbReference type="Proteomes" id="UP000823934">
    <property type="component" value="Unassembled WGS sequence"/>
</dbReference>
<keyword evidence="2 3" id="KW-0808">Transferase</keyword>
<reference evidence="4" key="1">
    <citation type="journal article" date="2021" name="PeerJ">
        <title>Extensive microbial diversity within the chicken gut microbiome revealed by metagenomics and culture.</title>
        <authorList>
            <person name="Gilroy R."/>
            <person name="Ravi A."/>
            <person name="Getino M."/>
            <person name="Pursley I."/>
            <person name="Horton D.L."/>
            <person name="Alikhan N.F."/>
            <person name="Baker D."/>
            <person name="Gharbi K."/>
            <person name="Hall N."/>
            <person name="Watson M."/>
            <person name="Adriaenssens E.M."/>
            <person name="Foster-Nyarko E."/>
            <person name="Jarju S."/>
            <person name="Secka A."/>
            <person name="Antonio M."/>
            <person name="Oren A."/>
            <person name="Chaudhuri R.R."/>
            <person name="La Ragione R."/>
            <person name="Hildebrand F."/>
            <person name="Pallen M.J."/>
        </authorList>
    </citation>
    <scope>NUCLEOTIDE SEQUENCE</scope>
    <source>
        <strain evidence="4">CHK160-9182</strain>
    </source>
</reference>
<keyword evidence="3" id="KW-0949">S-adenosyl-L-methionine</keyword>
<dbReference type="NCBIfam" id="TIGR00095">
    <property type="entry name" value="16S rRNA (guanine(966)-N(2))-methyltransferase RsmD"/>
    <property type="match status" value="1"/>
</dbReference>
<accession>A0A9D1TVB5</accession>
<dbReference type="PANTHER" id="PTHR43542">
    <property type="entry name" value="METHYLTRANSFERASE"/>
    <property type="match status" value="1"/>
</dbReference>
<comment type="similarity">
    <text evidence="3">Belongs to the methyltransferase superfamily. RsmD family.</text>
</comment>
<comment type="function">
    <text evidence="3">Specifically methylates the guanine in position 966 of 16S rRNA in the assembled 30S particle.</text>
</comment>
<dbReference type="InterPro" id="IPR004398">
    <property type="entry name" value="RNA_MeTrfase_RsmD"/>
</dbReference>
<proteinExistence type="inferred from homology"/>
<sequence length="216" mass="23986">MKQRRQHPTSSAKNATHQIQIIGGEFRSRKISVIDADGLRPTAARVRETLFNWLQSIIPGSIVIDAFAGTGALGIEALSRGAKKAIFIEKDPAVFRQLQANIAALRIPTDKALLLNQDGLKFLQTDNPQLQPIIAEIAANDTRCHLFLDPPFFAGFYPELLATLKASELLDQITSLSIESPVKSAIDTANALIPLEMYREMKTKESLLQFYRRSDK</sequence>
<reference evidence="4" key="2">
    <citation type="submission" date="2021-04" db="EMBL/GenBank/DDBJ databases">
        <authorList>
            <person name="Gilroy R."/>
        </authorList>
    </citation>
    <scope>NUCLEOTIDE SEQUENCE</scope>
    <source>
        <strain evidence="4">CHK160-9182</strain>
    </source>
</reference>
<evidence type="ECO:0000313" key="4">
    <source>
        <dbReference type="EMBL" id="HIW07565.1"/>
    </source>
</evidence>
<dbReference type="EMBL" id="DXHP01000207">
    <property type="protein sequence ID" value="HIW07565.1"/>
    <property type="molecule type" value="Genomic_DNA"/>
</dbReference>
<name>A0A9D1TVB5_9GAMM</name>
<dbReference type="Gene3D" id="3.40.50.150">
    <property type="entry name" value="Vaccinia Virus protein VP39"/>
    <property type="match status" value="1"/>
</dbReference>
<gene>
    <name evidence="4" type="primary">rsmD</name>
    <name evidence="4" type="ORF">H9889_09625</name>
</gene>
<dbReference type="InterPro" id="IPR029063">
    <property type="entry name" value="SAM-dependent_MTases_sf"/>
</dbReference>
<dbReference type="Pfam" id="PF03602">
    <property type="entry name" value="Cons_hypoth95"/>
    <property type="match status" value="1"/>
</dbReference>
<protein>
    <recommendedName>
        <fullName evidence="3">Ribosomal RNA small subunit methyltransferase D</fullName>
        <ecNumber evidence="3">2.1.1.171</ecNumber>
    </recommendedName>
</protein>
<dbReference type="PIRSF" id="PIRSF004553">
    <property type="entry name" value="CHP00095"/>
    <property type="match status" value="1"/>
</dbReference>
<dbReference type="SUPFAM" id="SSF53335">
    <property type="entry name" value="S-adenosyl-L-methionine-dependent methyltransferases"/>
    <property type="match status" value="1"/>
</dbReference>
<comment type="caution">
    <text evidence="4">The sequence shown here is derived from an EMBL/GenBank/DDBJ whole genome shotgun (WGS) entry which is preliminary data.</text>
</comment>
<keyword evidence="3" id="KW-0698">rRNA processing</keyword>
<dbReference type="PANTHER" id="PTHR43542:SF1">
    <property type="entry name" value="METHYLTRANSFERASE"/>
    <property type="match status" value="1"/>
</dbReference>
<comment type="catalytic activity">
    <reaction evidence="3">
        <text>guanosine(966) in 16S rRNA + S-adenosyl-L-methionine = N(2)-methylguanosine(966) in 16S rRNA + S-adenosyl-L-homocysteine + H(+)</text>
        <dbReference type="Rhea" id="RHEA:23548"/>
        <dbReference type="Rhea" id="RHEA-COMP:10211"/>
        <dbReference type="Rhea" id="RHEA-COMP:10212"/>
        <dbReference type="ChEBI" id="CHEBI:15378"/>
        <dbReference type="ChEBI" id="CHEBI:57856"/>
        <dbReference type="ChEBI" id="CHEBI:59789"/>
        <dbReference type="ChEBI" id="CHEBI:74269"/>
        <dbReference type="ChEBI" id="CHEBI:74481"/>
        <dbReference type="EC" id="2.1.1.171"/>
    </reaction>
</comment>
<dbReference type="CDD" id="cd02440">
    <property type="entry name" value="AdoMet_MTases"/>
    <property type="match status" value="1"/>
</dbReference>
<evidence type="ECO:0000256" key="3">
    <source>
        <dbReference type="PIRNR" id="PIRNR004553"/>
    </source>
</evidence>
<dbReference type="GO" id="GO:0052913">
    <property type="term" value="F:16S rRNA (guanine(966)-N(2))-methyltransferase activity"/>
    <property type="evidence" value="ECO:0007669"/>
    <property type="project" value="UniProtKB-EC"/>
</dbReference>